<evidence type="ECO:0000313" key="1">
    <source>
        <dbReference type="EMBL" id="KAK7061617.1"/>
    </source>
</evidence>
<accession>A0AAW0E7Y7</accession>
<proteinExistence type="predicted"/>
<dbReference type="InterPro" id="IPR036047">
    <property type="entry name" value="F-box-like_dom_sf"/>
</dbReference>
<protein>
    <recommendedName>
        <fullName evidence="3">F-box domain-containing protein</fullName>
    </recommendedName>
</protein>
<evidence type="ECO:0008006" key="3">
    <source>
        <dbReference type="Google" id="ProtNLM"/>
    </source>
</evidence>
<keyword evidence="2" id="KW-1185">Reference proteome</keyword>
<gene>
    <name evidence="1" type="ORF">R3P38DRAFT_665525</name>
</gene>
<comment type="caution">
    <text evidence="1">The sequence shown here is derived from an EMBL/GenBank/DDBJ whole genome shotgun (WGS) entry which is preliminary data.</text>
</comment>
<evidence type="ECO:0000313" key="2">
    <source>
        <dbReference type="Proteomes" id="UP001362999"/>
    </source>
</evidence>
<reference evidence="1 2" key="1">
    <citation type="journal article" date="2024" name="J Genomics">
        <title>Draft genome sequencing and assembly of Favolaschia claudopus CIRM-BRFM 2984 isolated from oak limbs.</title>
        <authorList>
            <person name="Navarro D."/>
            <person name="Drula E."/>
            <person name="Chaduli D."/>
            <person name="Cazenave R."/>
            <person name="Ahrendt S."/>
            <person name="Wang J."/>
            <person name="Lipzen A."/>
            <person name="Daum C."/>
            <person name="Barry K."/>
            <person name="Grigoriev I.V."/>
            <person name="Favel A."/>
            <person name="Rosso M.N."/>
            <person name="Martin F."/>
        </authorList>
    </citation>
    <scope>NUCLEOTIDE SEQUENCE [LARGE SCALE GENOMIC DNA]</scope>
    <source>
        <strain evidence="1 2">CIRM-BRFM 2984</strain>
    </source>
</reference>
<dbReference type="Proteomes" id="UP001362999">
    <property type="component" value="Unassembled WGS sequence"/>
</dbReference>
<organism evidence="1 2">
    <name type="scientific">Favolaschia claudopus</name>
    <dbReference type="NCBI Taxonomy" id="2862362"/>
    <lineage>
        <taxon>Eukaryota</taxon>
        <taxon>Fungi</taxon>
        <taxon>Dikarya</taxon>
        <taxon>Basidiomycota</taxon>
        <taxon>Agaricomycotina</taxon>
        <taxon>Agaricomycetes</taxon>
        <taxon>Agaricomycetidae</taxon>
        <taxon>Agaricales</taxon>
        <taxon>Marasmiineae</taxon>
        <taxon>Mycenaceae</taxon>
        <taxon>Favolaschia</taxon>
    </lineage>
</organism>
<dbReference type="SUPFAM" id="SSF81383">
    <property type="entry name" value="F-box domain"/>
    <property type="match status" value="1"/>
</dbReference>
<dbReference type="AlphaFoldDB" id="A0AAW0E7Y7"/>
<sequence>MTVRLFKWARDRRKRNIPFISQPRHIAIPLPIELWDLVFLSLPNDELLKVALISRAWNQLSIPIYLRRHGLAAPYESLDIPCFILQALHLSSVTIDIRALRCTFPVYDVLRRMRSLRAVVAKSPNLTSLSVEWTYDLLKAQYGDTHKQYTYVSLLFDILRTVVDRNPVPVIVIANGAIARYKREEIPGSSSPHFMRRQSFIKRQSSGTFQFPLGVHDESIFSVNSVHRLEVRSIRTGGTGELACFTLILFPDGWLSLRPSERISAADIAEILPHLKLPFLYNLIVGKDVLDPLAVDGFRERHSQNITVEYEND</sequence>
<dbReference type="EMBL" id="JAWWNJ010000002">
    <property type="protein sequence ID" value="KAK7061617.1"/>
    <property type="molecule type" value="Genomic_DNA"/>
</dbReference>
<name>A0AAW0E7Y7_9AGAR</name>